<proteinExistence type="inferred from homology"/>
<dbReference type="GO" id="GO:0005524">
    <property type="term" value="F:ATP binding"/>
    <property type="evidence" value="ECO:0007669"/>
    <property type="project" value="UniProtKB-KW"/>
</dbReference>
<keyword evidence="6 9" id="KW-0067">ATP-binding</keyword>
<dbReference type="PANTHER" id="PTHR47960">
    <property type="entry name" value="DEAD-BOX ATP-DEPENDENT RNA HELICASE 50"/>
    <property type="match status" value="1"/>
</dbReference>
<feature type="region of interest" description="Disordered" evidence="10">
    <location>
        <begin position="510"/>
        <end position="530"/>
    </location>
</feature>
<dbReference type="InterPro" id="IPR027417">
    <property type="entry name" value="P-loop_NTPase"/>
</dbReference>
<dbReference type="InterPro" id="IPR014014">
    <property type="entry name" value="RNA_helicase_DEAD_Q_motif"/>
</dbReference>
<evidence type="ECO:0000256" key="3">
    <source>
        <dbReference type="ARBA" id="ARBA00022741"/>
    </source>
</evidence>
<keyword evidence="4 9" id="KW-0378">Hydrolase</keyword>
<comment type="similarity">
    <text evidence="7">Belongs to the DEAD box helicase family. DDX6/DHH1 subfamily.</text>
</comment>
<evidence type="ECO:0000259" key="13">
    <source>
        <dbReference type="PROSITE" id="PS51195"/>
    </source>
</evidence>
<evidence type="ECO:0000256" key="2">
    <source>
        <dbReference type="ARBA" id="ARBA00012552"/>
    </source>
</evidence>
<dbReference type="PROSITE" id="PS51195">
    <property type="entry name" value="Q_MOTIF"/>
    <property type="match status" value="1"/>
</dbReference>
<dbReference type="PROSITE" id="PS51192">
    <property type="entry name" value="HELICASE_ATP_BIND_1"/>
    <property type="match status" value="1"/>
</dbReference>
<evidence type="ECO:0000256" key="6">
    <source>
        <dbReference type="ARBA" id="ARBA00022840"/>
    </source>
</evidence>
<dbReference type="STRING" id="947166.A0A1D1UDR6"/>
<evidence type="ECO:0000256" key="5">
    <source>
        <dbReference type="ARBA" id="ARBA00022806"/>
    </source>
</evidence>
<comment type="caution">
    <text evidence="14">The sequence shown here is derived from an EMBL/GenBank/DDBJ whole genome shotgun (WGS) entry which is preliminary data.</text>
</comment>
<dbReference type="SMART" id="SM00490">
    <property type="entry name" value="HELICc"/>
    <property type="match status" value="1"/>
</dbReference>
<dbReference type="OrthoDB" id="10265785at2759"/>
<dbReference type="GO" id="GO:0016787">
    <property type="term" value="F:hydrolase activity"/>
    <property type="evidence" value="ECO:0007669"/>
    <property type="project" value="UniProtKB-KW"/>
</dbReference>
<dbReference type="InterPro" id="IPR011545">
    <property type="entry name" value="DEAD/DEAH_box_helicase_dom"/>
</dbReference>
<dbReference type="Pfam" id="PF00270">
    <property type="entry name" value="DEAD"/>
    <property type="match status" value="1"/>
</dbReference>
<gene>
    <name evidence="14" type="primary">RvY_00717-1</name>
    <name evidence="14" type="synonym">RvY_00717.1</name>
    <name evidence="14" type="ORF">RvY_00717</name>
</gene>
<evidence type="ECO:0000256" key="4">
    <source>
        <dbReference type="ARBA" id="ARBA00022801"/>
    </source>
</evidence>
<dbReference type="SUPFAM" id="SSF52540">
    <property type="entry name" value="P-loop containing nucleoside triphosphate hydrolases"/>
    <property type="match status" value="1"/>
</dbReference>
<dbReference type="AlphaFoldDB" id="A0A1D1UDR6"/>
<dbReference type="CDD" id="cd18787">
    <property type="entry name" value="SF2_C_DEAD"/>
    <property type="match status" value="1"/>
</dbReference>
<evidence type="ECO:0000256" key="10">
    <source>
        <dbReference type="SAM" id="MobiDB-lite"/>
    </source>
</evidence>
<protein>
    <recommendedName>
        <fullName evidence="2">RNA helicase</fullName>
        <ecNumber evidence="2">3.6.4.13</ecNumber>
    </recommendedName>
</protein>
<dbReference type="PROSITE" id="PS00039">
    <property type="entry name" value="DEAD_ATP_HELICASE"/>
    <property type="match status" value="1"/>
</dbReference>
<evidence type="ECO:0000313" key="14">
    <source>
        <dbReference type="EMBL" id="GAU87934.1"/>
    </source>
</evidence>
<dbReference type="GO" id="GO:0003724">
    <property type="term" value="F:RNA helicase activity"/>
    <property type="evidence" value="ECO:0007669"/>
    <property type="project" value="UniProtKB-EC"/>
</dbReference>
<dbReference type="PROSITE" id="PS51194">
    <property type="entry name" value="HELICASE_CTER"/>
    <property type="match status" value="1"/>
</dbReference>
<dbReference type="EMBL" id="BDGG01000001">
    <property type="protein sequence ID" value="GAU87934.1"/>
    <property type="molecule type" value="Genomic_DNA"/>
</dbReference>
<evidence type="ECO:0000256" key="7">
    <source>
        <dbReference type="ARBA" id="ARBA00038316"/>
    </source>
</evidence>
<reference evidence="14 15" key="1">
    <citation type="journal article" date="2016" name="Nat. Commun.">
        <title>Extremotolerant tardigrade genome and improved radiotolerance of human cultured cells by tardigrade-unique protein.</title>
        <authorList>
            <person name="Hashimoto T."/>
            <person name="Horikawa D.D."/>
            <person name="Saito Y."/>
            <person name="Kuwahara H."/>
            <person name="Kozuka-Hata H."/>
            <person name="Shin-I T."/>
            <person name="Minakuchi Y."/>
            <person name="Ohishi K."/>
            <person name="Motoyama A."/>
            <person name="Aizu T."/>
            <person name="Enomoto A."/>
            <person name="Kondo K."/>
            <person name="Tanaka S."/>
            <person name="Hara Y."/>
            <person name="Koshikawa S."/>
            <person name="Sagara H."/>
            <person name="Miura T."/>
            <person name="Yokobori S."/>
            <person name="Miyagawa K."/>
            <person name="Suzuki Y."/>
            <person name="Kubo T."/>
            <person name="Oyama M."/>
            <person name="Kohara Y."/>
            <person name="Fujiyama A."/>
            <person name="Arakawa K."/>
            <person name="Katayama T."/>
            <person name="Toyoda A."/>
            <person name="Kunieda T."/>
        </authorList>
    </citation>
    <scope>NUCLEOTIDE SEQUENCE [LARGE SCALE GENOMIC DNA]</scope>
    <source>
        <strain evidence="14 15">YOKOZUNA-1</strain>
    </source>
</reference>
<evidence type="ECO:0000259" key="11">
    <source>
        <dbReference type="PROSITE" id="PS51192"/>
    </source>
</evidence>
<dbReference type="Pfam" id="PF00271">
    <property type="entry name" value="Helicase_C"/>
    <property type="match status" value="1"/>
</dbReference>
<keyword evidence="3 9" id="KW-0547">Nucleotide-binding</keyword>
<evidence type="ECO:0000256" key="9">
    <source>
        <dbReference type="RuleBase" id="RU000492"/>
    </source>
</evidence>
<feature type="domain" description="Helicase C-terminal" evidence="12">
    <location>
        <begin position="303"/>
        <end position="463"/>
    </location>
</feature>
<evidence type="ECO:0000259" key="12">
    <source>
        <dbReference type="PROSITE" id="PS51194"/>
    </source>
</evidence>
<comment type="subcellular location">
    <subcellularLocation>
        <location evidence="1">Cytoplasm</location>
    </subcellularLocation>
</comment>
<sequence length="530" mass="59319">MTTYSGQALDSWISGTATRLSIPQASGVKSIQNSVQANMPLSVPPPFDPSDKSWKEKLLPTKDCRTKTEDVTKRVGLTFEEFGLKRELLMGIFEMGYEVPSPIQEKAIPHALNPDQRDVVARAKNGTGKTAAYLIPVLQKIDTKDQSIGQPQALIVVPTRELALQTSAICMALGKHLGVQSMVTTGGTNLQQDIMTLGQTVHVIVATPGRIADLLMNDYRKGYGMYGQPILRMDKCKILVLDEADKLLSQDFAEHADLLMDKLPKDKQVLMFSATFPVSIKSFLTKLNNYEVINLMSELTLKGITQYYAYVPEAKKVHCLNTLFRKLNVSQSIIFCNSAQRASLLAQKLNELKYSCYYVHARMTQNQRNKIFHDFRTGMIRNLVATDLFTRGIDIQSINVVVNFDFPRMAETYLHRIGRSGRFGHLGLAINLITDDDRATMHRIERELNTEIKAIPKEVDKRLYVAEEQVNLDKDFLNAVAAGRFASDHTSSSSCGEELKKVQEGMSRVQGGMQGINERENTMKQEVSSS</sequence>
<name>A0A1D1UDR6_RAMVA</name>
<dbReference type="CDD" id="cd17940">
    <property type="entry name" value="DEADc_DDX6"/>
    <property type="match status" value="1"/>
</dbReference>
<keyword evidence="15" id="KW-1185">Reference proteome</keyword>
<dbReference type="InterPro" id="IPR000629">
    <property type="entry name" value="RNA-helicase_DEAD-box_CS"/>
</dbReference>
<evidence type="ECO:0000256" key="1">
    <source>
        <dbReference type="ARBA" id="ARBA00004496"/>
    </source>
</evidence>
<dbReference type="GO" id="GO:0003676">
    <property type="term" value="F:nucleic acid binding"/>
    <property type="evidence" value="ECO:0007669"/>
    <property type="project" value="InterPro"/>
</dbReference>
<dbReference type="InterPro" id="IPR001650">
    <property type="entry name" value="Helicase_C-like"/>
</dbReference>
<dbReference type="SMART" id="SM00487">
    <property type="entry name" value="DEXDc"/>
    <property type="match status" value="1"/>
</dbReference>
<dbReference type="Proteomes" id="UP000186922">
    <property type="component" value="Unassembled WGS sequence"/>
</dbReference>
<keyword evidence="5 9" id="KW-0347">Helicase</keyword>
<feature type="domain" description="Helicase ATP-binding" evidence="11">
    <location>
        <begin position="110"/>
        <end position="294"/>
    </location>
</feature>
<accession>A0A1D1UDR6</accession>
<organism evidence="14 15">
    <name type="scientific">Ramazzottius varieornatus</name>
    <name type="common">Water bear</name>
    <name type="synonym">Tardigrade</name>
    <dbReference type="NCBI Taxonomy" id="947166"/>
    <lineage>
        <taxon>Eukaryota</taxon>
        <taxon>Metazoa</taxon>
        <taxon>Ecdysozoa</taxon>
        <taxon>Tardigrada</taxon>
        <taxon>Eutardigrada</taxon>
        <taxon>Parachela</taxon>
        <taxon>Hypsibioidea</taxon>
        <taxon>Ramazzottiidae</taxon>
        <taxon>Ramazzottius</taxon>
    </lineage>
</organism>
<dbReference type="InterPro" id="IPR014001">
    <property type="entry name" value="Helicase_ATP-bd"/>
</dbReference>
<feature type="domain" description="DEAD-box RNA helicase Q" evidence="13">
    <location>
        <begin position="77"/>
        <end position="105"/>
    </location>
</feature>
<dbReference type="EC" id="3.6.4.13" evidence="2"/>
<dbReference type="Gene3D" id="3.40.50.300">
    <property type="entry name" value="P-loop containing nucleotide triphosphate hydrolases"/>
    <property type="match status" value="2"/>
</dbReference>
<evidence type="ECO:0000313" key="15">
    <source>
        <dbReference type="Proteomes" id="UP000186922"/>
    </source>
</evidence>
<dbReference type="GO" id="GO:0005737">
    <property type="term" value="C:cytoplasm"/>
    <property type="evidence" value="ECO:0007669"/>
    <property type="project" value="UniProtKB-SubCell"/>
</dbReference>
<evidence type="ECO:0000256" key="8">
    <source>
        <dbReference type="PROSITE-ProRule" id="PRU00552"/>
    </source>
</evidence>
<feature type="short sequence motif" description="Q motif" evidence="8">
    <location>
        <begin position="77"/>
        <end position="105"/>
    </location>
</feature>